<dbReference type="InterPro" id="IPR011333">
    <property type="entry name" value="SKP1/BTB/POZ_sf"/>
</dbReference>
<sequence length="570" mass="63620">MVMVYGNCGNRALFVTKDKDVYTLDYNRDDYLKSGYTYIGLYPKKVEELCGKNIKTFACNLYFVVALTEEGEVYSWGFKKKDKSDDESHTLVIASTPTRVAGSLSGKFVVDIACGSDHSLALTRDGKVYAWGENKYGQIGNGTGTYGDNRPRQVRYELEGKKIVHIACGSMFNMVLTDEGKLYGWGSNQRGQISTSLITSFTVSSLPASSFTAPSLTSFFSTSKSTSVTNLLPAQSDSKITSSNGELPKYCAYPRKITAVSGKAIVKVACGFKHTLVLTDKGKIYAWGKNDNGQLGVNDELKSSTPVMVNLLEMEKMLDIAACGNLSVAVSSDKTVYVWGDCFGEIITTPFPTGFSTIHDAFAYTTTSVMHEPLTVSMNNNVEKVLNILEFLGALFDDPSTSDFTIQVEGQPIHVHKTVLKIRCQYFKNKFQHDWTENGESSLPPPLIHIVSDKFSYIVYKAFLKYLYTGTVDLPSKKVLELMKLADEYCETNLKEECDYIIKQAITMSNVAFFYYKAIECNAKELEEFCFQFALCHMTDVILSEEYIKLDTSLKNNFILRAAQENMFKT</sequence>
<dbReference type="InterPro" id="IPR000408">
    <property type="entry name" value="Reg_chr_condens"/>
</dbReference>
<evidence type="ECO:0000256" key="2">
    <source>
        <dbReference type="PROSITE-ProRule" id="PRU00235"/>
    </source>
</evidence>
<dbReference type="Pfam" id="PF25390">
    <property type="entry name" value="WD40_RLD"/>
    <property type="match status" value="1"/>
</dbReference>
<dbReference type="PANTHER" id="PTHR22870">
    <property type="entry name" value="REGULATOR OF CHROMOSOME CONDENSATION"/>
    <property type="match status" value="1"/>
</dbReference>
<evidence type="ECO:0000313" key="5">
    <source>
        <dbReference type="Proteomes" id="UP000036403"/>
    </source>
</evidence>
<dbReference type="InterPro" id="IPR058923">
    <property type="entry name" value="RCC1-like_dom"/>
</dbReference>
<keyword evidence="5" id="KW-1185">Reference proteome</keyword>
<dbReference type="Gene3D" id="3.30.710.10">
    <property type="entry name" value="Potassium Channel Kv1.1, Chain A"/>
    <property type="match status" value="1"/>
</dbReference>
<feature type="repeat" description="RCC1" evidence="2">
    <location>
        <begin position="71"/>
        <end position="125"/>
    </location>
</feature>
<dbReference type="AlphaFoldDB" id="A0A0J7N5I7"/>
<dbReference type="SUPFAM" id="SSF54695">
    <property type="entry name" value="POZ domain"/>
    <property type="match status" value="1"/>
</dbReference>
<dbReference type="SMART" id="SM00225">
    <property type="entry name" value="BTB"/>
    <property type="match status" value="1"/>
</dbReference>
<evidence type="ECO:0000259" key="3">
    <source>
        <dbReference type="PROSITE" id="PS50097"/>
    </source>
</evidence>
<protein>
    <submittedName>
        <fullName evidence="4">Rcc1 and btb domain-containing protein 1</fullName>
    </submittedName>
</protein>
<dbReference type="InterPro" id="IPR009091">
    <property type="entry name" value="RCC1/BLIP-II"/>
</dbReference>
<dbReference type="InterPro" id="IPR000210">
    <property type="entry name" value="BTB/POZ_dom"/>
</dbReference>
<dbReference type="OrthoDB" id="239701at2759"/>
<proteinExistence type="predicted"/>
<dbReference type="PROSITE" id="PS50012">
    <property type="entry name" value="RCC1_3"/>
    <property type="match status" value="4"/>
</dbReference>
<reference evidence="4 5" key="1">
    <citation type="submission" date="2015-04" db="EMBL/GenBank/DDBJ databases">
        <title>Lasius niger genome sequencing.</title>
        <authorList>
            <person name="Konorov E.A."/>
            <person name="Nikitin M.A."/>
            <person name="Kirill M.V."/>
            <person name="Chang P."/>
        </authorList>
    </citation>
    <scope>NUCLEOTIDE SEQUENCE [LARGE SCALE GENOMIC DNA]</scope>
    <source>
        <tissue evidence="4">Whole</tissue>
    </source>
</reference>
<feature type="repeat" description="RCC1" evidence="2">
    <location>
        <begin position="180"/>
        <end position="281"/>
    </location>
</feature>
<dbReference type="PANTHER" id="PTHR22870:SF408">
    <property type="entry name" value="OS09G0560450 PROTEIN"/>
    <property type="match status" value="1"/>
</dbReference>
<dbReference type="STRING" id="67767.A0A0J7N5I7"/>
<evidence type="ECO:0000256" key="1">
    <source>
        <dbReference type="ARBA" id="ARBA00022737"/>
    </source>
</evidence>
<dbReference type="PROSITE" id="PS50097">
    <property type="entry name" value="BTB"/>
    <property type="match status" value="1"/>
</dbReference>
<dbReference type="PROSITE" id="PS00626">
    <property type="entry name" value="RCC1_2"/>
    <property type="match status" value="2"/>
</dbReference>
<feature type="repeat" description="RCC1" evidence="2">
    <location>
        <begin position="126"/>
        <end position="179"/>
    </location>
</feature>
<dbReference type="Pfam" id="PF00651">
    <property type="entry name" value="BTB"/>
    <property type="match status" value="1"/>
</dbReference>
<name>A0A0J7N5I7_LASNI</name>
<dbReference type="SUPFAM" id="SSF50985">
    <property type="entry name" value="RCC1/BLIP-II"/>
    <property type="match status" value="1"/>
</dbReference>
<gene>
    <name evidence="4" type="ORF">RF55_12629</name>
</gene>
<dbReference type="Gene3D" id="2.130.10.30">
    <property type="entry name" value="Regulator of chromosome condensation 1/beta-lactamase-inhibitor protein II"/>
    <property type="match status" value="2"/>
</dbReference>
<accession>A0A0J7N5I7</accession>
<comment type="caution">
    <text evidence="4">The sequence shown here is derived from an EMBL/GenBank/DDBJ whole genome shotgun (WGS) entry which is preliminary data.</text>
</comment>
<keyword evidence="1" id="KW-0677">Repeat</keyword>
<organism evidence="4 5">
    <name type="scientific">Lasius niger</name>
    <name type="common">Black garden ant</name>
    <dbReference type="NCBI Taxonomy" id="67767"/>
    <lineage>
        <taxon>Eukaryota</taxon>
        <taxon>Metazoa</taxon>
        <taxon>Ecdysozoa</taxon>
        <taxon>Arthropoda</taxon>
        <taxon>Hexapoda</taxon>
        <taxon>Insecta</taxon>
        <taxon>Pterygota</taxon>
        <taxon>Neoptera</taxon>
        <taxon>Endopterygota</taxon>
        <taxon>Hymenoptera</taxon>
        <taxon>Apocrita</taxon>
        <taxon>Aculeata</taxon>
        <taxon>Formicoidea</taxon>
        <taxon>Formicidae</taxon>
        <taxon>Formicinae</taxon>
        <taxon>Lasius</taxon>
        <taxon>Lasius</taxon>
    </lineage>
</organism>
<evidence type="ECO:0000313" key="4">
    <source>
        <dbReference type="EMBL" id="KMQ87960.1"/>
    </source>
</evidence>
<feature type="repeat" description="RCC1" evidence="2">
    <location>
        <begin position="282"/>
        <end position="333"/>
    </location>
</feature>
<dbReference type="Proteomes" id="UP000036403">
    <property type="component" value="Unassembled WGS sequence"/>
</dbReference>
<dbReference type="InterPro" id="IPR051210">
    <property type="entry name" value="Ub_ligase/GEF_domain"/>
</dbReference>
<dbReference type="PaxDb" id="67767-A0A0J7N5I7"/>
<dbReference type="CDD" id="cd18298">
    <property type="entry name" value="BTB_POZ_RCBTB1_2"/>
    <property type="match status" value="1"/>
</dbReference>
<dbReference type="EMBL" id="LBMM01009666">
    <property type="protein sequence ID" value="KMQ87960.1"/>
    <property type="molecule type" value="Genomic_DNA"/>
</dbReference>
<dbReference type="PRINTS" id="PR00633">
    <property type="entry name" value="RCCNDNSATION"/>
</dbReference>
<feature type="domain" description="BTB" evidence="3">
    <location>
        <begin position="402"/>
        <end position="476"/>
    </location>
</feature>